<protein>
    <recommendedName>
        <fullName evidence="7">UPF0056 membrane protein</fullName>
    </recommendedName>
</protein>
<dbReference type="PANTHER" id="PTHR33508:SF1">
    <property type="entry name" value="UPF0056 MEMBRANE PROTEIN YHCE"/>
    <property type="match status" value="1"/>
</dbReference>
<dbReference type="Pfam" id="PF01914">
    <property type="entry name" value="MarC"/>
    <property type="match status" value="1"/>
</dbReference>
<accession>A0A971S056</accession>
<name>A0A971S056_9BACT</name>
<organism evidence="8 9">
    <name type="scientific">Syntrophorhabdus aromaticivorans</name>
    <dbReference type="NCBI Taxonomy" id="328301"/>
    <lineage>
        <taxon>Bacteria</taxon>
        <taxon>Pseudomonadati</taxon>
        <taxon>Thermodesulfobacteriota</taxon>
        <taxon>Syntrophorhabdia</taxon>
        <taxon>Syntrophorhabdales</taxon>
        <taxon>Syntrophorhabdaceae</taxon>
        <taxon>Syntrophorhabdus</taxon>
    </lineage>
</organism>
<evidence type="ECO:0000256" key="7">
    <source>
        <dbReference type="RuleBase" id="RU362048"/>
    </source>
</evidence>
<keyword evidence="3" id="KW-1003">Cell membrane</keyword>
<feature type="transmembrane region" description="Helical" evidence="7">
    <location>
        <begin position="107"/>
        <end position="129"/>
    </location>
</feature>
<dbReference type="GO" id="GO:0005886">
    <property type="term" value="C:plasma membrane"/>
    <property type="evidence" value="ECO:0007669"/>
    <property type="project" value="UniProtKB-SubCell"/>
</dbReference>
<gene>
    <name evidence="8" type="ORF">GXY80_05885</name>
</gene>
<comment type="caution">
    <text evidence="8">The sequence shown here is derived from an EMBL/GenBank/DDBJ whole genome shotgun (WGS) entry which is preliminary data.</text>
</comment>
<dbReference type="EMBL" id="JAAYEE010000098">
    <property type="protein sequence ID" value="NLW35000.1"/>
    <property type="molecule type" value="Genomic_DNA"/>
</dbReference>
<evidence type="ECO:0000313" key="8">
    <source>
        <dbReference type="EMBL" id="NLW35000.1"/>
    </source>
</evidence>
<feature type="transmembrane region" description="Helical" evidence="7">
    <location>
        <begin position="78"/>
        <end position="95"/>
    </location>
</feature>
<evidence type="ECO:0000256" key="3">
    <source>
        <dbReference type="ARBA" id="ARBA00022475"/>
    </source>
</evidence>
<feature type="transmembrane region" description="Helical" evidence="7">
    <location>
        <begin position="49"/>
        <end position="71"/>
    </location>
</feature>
<dbReference type="NCBIfam" id="TIGR00427">
    <property type="entry name" value="NAAT family transporter"/>
    <property type="match status" value="1"/>
</dbReference>
<keyword evidence="6 7" id="KW-0472">Membrane</keyword>
<evidence type="ECO:0000256" key="6">
    <source>
        <dbReference type="ARBA" id="ARBA00023136"/>
    </source>
</evidence>
<feature type="transmembrane region" description="Helical" evidence="7">
    <location>
        <begin position="141"/>
        <end position="162"/>
    </location>
</feature>
<comment type="subcellular location">
    <subcellularLocation>
        <location evidence="1 7">Cell membrane</location>
        <topology evidence="1 7">Multi-pass membrane protein</topology>
    </subcellularLocation>
</comment>
<reference evidence="8" key="1">
    <citation type="journal article" date="2020" name="Biotechnol. Biofuels">
        <title>New insights from the biogas microbiome by comprehensive genome-resolved metagenomics of nearly 1600 species originating from multiple anaerobic digesters.</title>
        <authorList>
            <person name="Campanaro S."/>
            <person name="Treu L."/>
            <person name="Rodriguez-R L.M."/>
            <person name="Kovalovszki A."/>
            <person name="Ziels R.M."/>
            <person name="Maus I."/>
            <person name="Zhu X."/>
            <person name="Kougias P.G."/>
            <person name="Basile A."/>
            <person name="Luo G."/>
            <person name="Schluter A."/>
            <person name="Konstantinidis K.T."/>
            <person name="Angelidaki I."/>
        </authorList>
    </citation>
    <scope>NUCLEOTIDE SEQUENCE</scope>
    <source>
        <strain evidence="8">AS06rmzACSIP_7</strain>
    </source>
</reference>
<dbReference type="PANTHER" id="PTHR33508">
    <property type="entry name" value="UPF0056 MEMBRANE PROTEIN YHCE"/>
    <property type="match status" value="1"/>
</dbReference>
<evidence type="ECO:0000256" key="2">
    <source>
        <dbReference type="ARBA" id="ARBA00009784"/>
    </source>
</evidence>
<dbReference type="AlphaFoldDB" id="A0A971S056"/>
<proteinExistence type="inferred from homology"/>
<dbReference type="Proteomes" id="UP000777265">
    <property type="component" value="Unassembled WGS sequence"/>
</dbReference>
<keyword evidence="4 7" id="KW-0812">Transmembrane</keyword>
<evidence type="ECO:0000256" key="1">
    <source>
        <dbReference type="ARBA" id="ARBA00004651"/>
    </source>
</evidence>
<dbReference type="InterPro" id="IPR002771">
    <property type="entry name" value="Multi_antbiot-R_MarC"/>
</dbReference>
<reference evidence="8" key="2">
    <citation type="submission" date="2020-01" db="EMBL/GenBank/DDBJ databases">
        <authorList>
            <person name="Campanaro S."/>
        </authorList>
    </citation>
    <scope>NUCLEOTIDE SEQUENCE</scope>
    <source>
        <strain evidence="8">AS06rmzACSIP_7</strain>
    </source>
</reference>
<comment type="similarity">
    <text evidence="2 7">Belongs to the UPF0056 (MarC) family.</text>
</comment>
<keyword evidence="5 7" id="KW-1133">Transmembrane helix</keyword>
<evidence type="ECO:0000256" key="4">
    <source>
        <dbReference type="ARBA" id="ARBA00022692"/>
    </source>
</evidence>
<feature type="transmembrane region" description="Helical" evidence="7">
    <location>
        <begin position="174"/>
        <end position="195"/>
    </location>
</feature>
<evidence type="ECO:0000256" key="5">
    <source>
        <dbReference type="ARBA" id="ARBA00022989"/>
    </source>
</evidence>
<sequence length="202" mass="21544">MDSTFSFFISVWLKFFFLFTPFFTLSMFLSMTKGYTEFQRRTLTLRVSGAVGISCLLLFLFGNVIFSLFGITLDSFRVGAGALLFLSAVGMVQANPATSKPSPEEDIAVVPLAMPIIVGPATIGTLLVLGAEISDPFRKALGCAALLLAVVSVGIILLLSSFIERGVGKKGLNILSKVSGLILAALAAQMILLGVQHFLSAR</sequence>
<feature type="transmembrane region" description="Helical" evidence="7">
    <location>
        <begin position="7"/>
        <end position="29"/>
    </location>
</feature>
<evidence type="ECO:0000313" key="9">
    <source>
        <dbReference type="Proteomes" id="UP000777265"/>
    </source>
</evidence>